<dbReference type="InterPro" id="IPR039245">
    <property type="entry name" value="TYSND1/DEG15"/>
</dbReference>
<dbReference type="GO" id="GO:0016485">
    <property type="term" value="P:protein processing"/>
    <property type="evidence" value="ECO:0007669"/>
    <property type="project" value="InterPro"/>
</dbReference>
<dbReference type="Gene3D" id="2.40.10.10">
    <property type="entry name" value="Trypsin-like serine proteases"/>
    <property type="match status" value="2"/>
</dbReference>
<comment type="function">
    <text evidence="1">Peroxisomal protease that mediates both the removal of the leader peptide from proteins containing a PTS2 target sequence and processes several PTS1-containing proteins. Catalyzes the processing of PTS1-proteins involved in the peroxisomal beta-oxidation of fatty acids.</text>
</comment>
<keyword evidence="3" id="KW-1185">Reference proteome</keyword>
<accession>A0AA40FW79</accession>
<dbReference type="Pfam" id="PF13365">
    <property type="entry name" value="Trypsin_2"/>
    <property type="match status" value="1"/>
</dbReference>
<comment type="similarity">
    <text evidence="1">Belongs to the peptidase S1B family.</text>
</comment>
<dbReference type="GO" id="GO:0005777">
    <property type="term" value="C:peroxisome"/>
    <property type="evidence" value="ECO:0007669"/>
    <property type="project" value="UniProtKB-SubCell"/>
</dbReference>
<evidence type="ECO:0000313" key="3">
    <source>
        <dbReference type="Proteomes" id="UP001177670"/>
    </source>
</evidence>
<dbReference type="PANTHER" id="PTHR21004">
    <property type="entry name" value="SERINE PROTEASE-RELATED"/>
    <property type="match status" value="1"/>
</dbReference>
<dbReference type="GO" id="GO:0031998">
    <property type="term" value="P:regulation of fatty acid beta-oxidation"/>
    <property type="evidence" value="ECO:0007669"/>
    <property type="project" value="TreeGrafter"/>
</dbReference>
<dbReference type="AlphaFoldDB" id="A0AA40FW79"/>
<dbReference type="EC" id="3.4.21.-" evidence="1"/>
<keyword evidence="1" id="KW-0576">Peroxisome</keyword>
<dbReference type="EMBL" id="JAHYIQ010000013">
    <property type="protein sequence ID" value="KAK1126542.1"/>
    <property type="molecule type" value="Genomic_DNA"/>
</dbReference>
<proteinExistence type="inferred from homology"/>
<keyword evidence="1" id="KW-0720">Serine protease</keyword>
<sequence length="526" mass="58510">MAENVFMSYVSSMEGTMISYGCSGILIARDWVLAHGSILDPVLFRSPDFLRFFTGFLNPGELITIQTSEGLIDDLTFQVHRNHSSKKSAKLVAVWRCPLLKETLDNSLRNFTFKNQHGSDHLLLSVFLVIKCKSFETTTAETKERKSDKTKIEQILFQLAKQAAIGKLTKGAIVELISTPFGNPFFIDSTSHGIVGNLLGVNECLILIDVTSFPGCEGSPIFLTNDRGEKNICGMVIASSIQYRGEWMNCTFAANLLPSLKLILRNRALNFRDFQYSSCAILPCTQRIRTRKSHFCQIDTLEKSVAIVKCGPNWGTGTLVDEQTGMFITCAHVVTMAPERRIKLATSHADRYEWFAEANLIYKTSNGQPYDIAVLKIDRKFKESCLFLSMKAIKLADGDAQKGEQILSIGFPISLKGRPTVSSGVVSKSWKHMFQTNCCVYSGVSGGPIVRRANFEMLGIVVCNVTLSNDSLLYPRLCMAIPTVVLKNPLDDYLRTADPRALEALTQHDESVAATWNFCPFLLSNI</sequence>
<evidence type="ECO:0000313" key="2">
    <source>
        <dbReference type="EMBL" id="KAK1126542.1"/>
    </source>
</evidence>
<gene>
    <name evidence="2" type="ORF">K0M31_004175</name>
</gene>
<keyword evidence="1" id="KW-0378">Hydrolase</keyword>
<comment type="caution">
    <text evidence="2">The sequence shown here is derived from an EMBL/GenBank/DDBJ whole genome shotgun (WGS) entry which is preliminary data.</text>
</comment>
<dbReference type="InterPro" id="IPR043504">
    <property type="entry name" value="Peptidase_S1_PA_chymotrypsin"/>
</dbReference>
<comment type="PTM">
    <text evidence="1">The full-lengh TYSND1 is the active the proteolytic processing of PTS1- and PTS2-proteins and in self-cleavage, and intermolecular self-cleavage of TYSND1 down-regulates its protease activity.</text>
</comment>
<dbReference type="Proteomes" id="UP001177670">
    <property type="component" value="Unassembled WGS sequence"/>
</dbReference>
<comment type="subcellular location">
    <subcellularLocation>
        <location evidence="1">Peroxisome</location>
    </subcellularLocation>
</comment>
<protein>
    <recommendedName>
        <fullName evidence="1">Peroxisomal leader peptide-processing protease</fullName>
        <ecNumber evidence="1">3.4.21.-</ecNumber>
    </recommendedName>
</protein>
<dbReference type="PANTHER" id="PTHR21004:SF0">
    <property type="entry name" value="PEROXISOMAL LEADER PEPTIDE-PROCESSING PROTEASE"/>
    <property type="match status" value="1"/>
</dbReference>
<evidence type="ECO:0000256" key="1">
    <source>
        <dbReference type="PIRNR" id="PIRNR037989"/>
    </source>
</evidence>
<name>A0AA40FW79_9HYME</name>
<dbReference type="GO" id="GO:0004252">
    <property type="term" value="F:serine-type endopeptidase activity"/>
    <property type="evidence" value="ECO:0007669"/>
    <property type="project" value="InterPro"/>
</dbReference>
<dbReference type="InterPro" id="IPR009003">
    <property type="entry name" value="Peptidase_S1_PA"/>
</dbReference>
<reference evidence="2" key="1">
    <citation type="submission" date="2021-10" db="EMBL/GenBank/DDBJ databases">
        <title>Melipona bicolor Genome sequencing and assembly.</title>
        <authorList>
            <person name="Araujo N.S."/>
            <person name="Arias M.C."/>
        </authorList>
    </citation>
    <scope>NUCLEOTIDE SEQUENCE</scope>
    <source>
        <strain evidence="2">USP_2M_L1-L4_2017</strain>
        <tissue evidence="2">Whole body</tissue>
    </source>
</reference>
<dbReference type="SUPFAM" id="SSF50494">
    <property type="entry name" value="Trypsin-like serine proteases"/>
    <property type="match status" value="1"/>
</dbReference>
<keyword evidence="1" id="KW-0645">Protease</keyword>
<organism evidence="2 3">
    <name type="scientific">Melipona bicolor</name>
    <dbReference type="NCBI Taxonomy" id="60889"/>
    <lineage>
        <taxon>Eukaryota</taxon>
        <taxon>Metazoa</taxon>
        <taxon>Ecdysozoa</taxon>
        <taxon>Arthropoda</taxon>
        <taxon>Hexapoda</taxon>
        <taxon>Insecta</taxon>
        <taxon>Pterygota</taxon>
        <taxon>Neoptera</taxon>
        <taxon>Endopterygota</taxon>
        <taxon>Hymenoptera</taxon>
        <taxon>Apocrita</taxon>
        <taxon>Aculeata</taxon>
        <taxon>Apoidea</taxon>
        <taxon>Anthophila</taxon>
        <taxon>Apidae</taxon>
        <taxon>Melipona</taxon>
    </lineage>
</organism>